<feature type="region of interest" description="Disordered" evidence="1">
    <location>
        <begin position="19"/>
        <end position="104"/>
    </location>
</feature>
<evidence type="ECO:0000313" key="5">
    <source>
        <dbReference type="WBParaSite" id="HPLM_0002069701-mRNA-1"/>
    </source>
</evidence>
<name>A0A0N4X8K5_HAEPC</name>
<dbReference type="WBParaSite" id="HPLM_0002069701-mRNA-1">
    <property type="protein sequence ID" value="HPLM_0002069701-mRNA-1"/>
    <property type="gene ID" value="HPLM_0002069701"/>
</dbReference>
<sequence length="267" mass="29152">MQALPFAFLLFISLSIVETKRSSSEKEDEQEIVPIWSGGTTPVYEDKGSIKEDNNGHEIRPMEPDKDDESEKERYGNEIQPMNPNLSGTTPGYTGNKCEKERNGNEIRLMNPSSTTPGYMRKGSTPGIIINEVYPTWPTVNTPGYMEKGSTRKKCVYKTTTTTTWSTITTPGYDESGSTRGNAPDEKPPTKPPARTHGNEEKGSGRGNNAGYKPPTGPSVSYSVWPGYGGRGLTHGKTRLGLGGFQGNQLSLGRSPSFQHLSSAIKQ</sequence>
<organism evidence="5">
    <name type="scientific">Haemonchus placei</name>
    <name type="common">Barber's pole worm</name>
    <dbReference type="NCBI Taxonomy" id="6290"/>
    <lineage>
        <taxon>Eukaryota</taxon>
        <taxon>Metazoa</taxon>
        <taxon>Ecdysozoa</taxon>
        <taxon>Nematoda</taxon>
        <taxon>Chromadorea</taxon>
        <taxon>Rhabditida</taxon>
        <taxon>Rhabditina</taxon>
        <taxon>Rhabditomorpha</taxon>
        <taxon>Strongyloidea</taxon>
        <taxon>Trichostrongylidae</taxon>
        <taxon>Haemonchus</taxon>
    </lineage>
</organism>
<proteinExistence type="predicted"/>
<gene>
    <name evidence="3" type="ORF">HPLM_LOCUS20689</name>
</gene>
<feature type="compositionally biased region" description="Basic and acidic residues" evidence="1">
    <location>
        <begin position="44"/>
        <end position="76"/>
    </location>
</feature>
<evidence type="ECO:0000313" key="3">
    <source>
        <dbReference type="EMBL" id="VDO85459.1"/>
    </source>
</evidence>
<feature type="signal peptide" evidence="2">
    <location>
        <begin position="1"/>
        <end position="19"/>
    </location>
</feature>
<dbReference type="AlphaFoldDB" id="A0A0N4X8K5"/>
<dbReference type="Proteomes" id="UP000268014">
    <property type="component" value="Unassembled WGS sequence"/>
</dbReference>
<protein>
    <submittedName>
        <fullName evidence="5">Protein shifted</fullName>
    </submittedName>
</protein>
<feature type="region of interest" description="Disordered" evidence="1">
    <location>
        <begin position="166"/>
        <end position="267"/>
    </location>
</feature>
<evidence type="ECO:0000256" key="1">
    <source>
        <dbReference type="SAM" id="MobiDB-lite"/>
    </source>
</evidence>
<feature type="compositionally biased region" description="Polar residues" evidence="1">
    <location>
        <begin position="247"/>
        <end position="267"/>
    </location>
</feature>
<reference evidence="3 4" key="2">
    <citation type="submission" date="2018-11" db="EMBL/GenBank/DDBJ databases">
        <authorList>
            <consortium name="Pathogen Informatics"/>
        </authorList>
    </citation>
    <scope>NUCLEOTIDE SEQUENCE [LARGE SCALE GENOMIC DNA]</scope>
    <source>
        <strain evidence="3 4">MHpl1</strain>
    </source>
</reference>
<dbReference type="OMA" id="GNNAGYK"/>
<accession>A0A0N4X8K5</accession>
<feature type="chain" id="PRO_5043124461" evidence="2">
    <location>
        <begin position="20"/>
        <end position="267"/>
    </location>
</feature>
<dbReference type="OrthoDB" id="10449104at2759"/>
<keyword evidence="4" id="KW-1185">Reference proteome</keyword>
<reference evidence="5" key="1">
    <citation type="submission" date="2017-02" db="UniProtKB">
        <authorList>
            <consortium name="WormBaseParasite"/>
        </authorList>
    </citation>
    <scope>IDENTIFICATION</scope>
</reference>
<keyword evidence="2" id="KW-0732">Signal</keyword>
<dbReference type="EMBL" id="UZAF01022484">
    <property type="protein sequence ID" value="VDO85459.1"/>
    <property type="molecule type" value="Genomic_DNA"/>
</dbReference>
<feature type="compositionally biased region" description="Polar residues" evidence="1">
    <location>
        <begin position="80"/>
        <end position="93"/>
    </location>
</feature>
<evidence type="ECO:0000313" key="4">
    <source>
        <dbReference type="Proteomes" id="UP000268014"/>
    </source>
</evidence>
<evidence type="ECO:0000256" key="2">
    <source>
        <dbReference type="SAM" id="SignalP"/>
    </source>
</evidence>